<dbReference type="InterPro" id="IPR003816">
    <property type="entry name" value="Nitrate_red_gam"/>
</dbReference>
<keyword evidence="13 17" id="KW-0472">Membrane</keyword>
<sequence length="241" mass="27370">MDYINMLAFGVYPYIALAVFFIGTWIRYDREQYTWKTSSSQMLESKQLRKGSLPFHIGIIGIFFGHLVGLLTPKPIWYALGVSNELKQWVAIIMGGIFGVICLYGLVILVNRRMNNVRVRVNSSSMDIFLLWILLAQLVLGLISIFYSVSHVTHGAEGEKAAVMVALMTWAQNIVTLDPVQAVAAVANNPVDWVFKLHVVLGMTIFLIFPFSRLVHMFSVPVQYITRQHQVVRKKFAKPTY</sequence>
<feature type="binding site" description="axial binding residue" evidence="16">
    <location>
        <position position="66"/>
    </location>
    <ligand>
        <name>heme b</name>
        <dbReference type="ChEBI" id="CHEBI:60344"/>
        <label>2</label>
    </ligand>
    <ligandPart>
        <name>Fe</name>
        <dbReference type="ChEBI" id="CHEBI:18248"/>
    </ligandPart>
</feature>
<evidence type="ECO:0000256" key="3">
    <source>
        <dbReference type="ARBA" id="ARBA00022448"/>
    </source>
</evidence>
<dbReference type="OrthoDB" id="9788113at2"/>
<accession>A0A4R6P4V9</accession>
<dbReference type="InterPro" id="IPR036197">
    <property type="entry name" value="NarG-like_sf"/>
</dbReference>
<keyword evidence="3" id="KW-0813">Transport</keyword>
<organism evidence="19 20">
    <name type="scientific">Idiomarina aquatica</name>
    <dbReference type="NCBI Taxonomy" id="1327752"/>
    <lineage>
        <taxon>Bacteria</taxon>
        <taxon>Pseudomonadati</taxon>
        <taxon>Pseudomonadota</taxon>
        <taxon>Gammaproteobacteria</taxon>
        <taxon>Alteromonadales</taxon>
        <taxon>Idiomarinaceae</taxon>
        <taxon>Idiomarina</taxon>
    </lineage>
</organism>
<dbReference type="GO" id="GO:0046872">
    <property type="term" value="F:metal ion binding"/>
    <property type="evidence" value="ECO:0007669"/>
    <property type="project" value="UniProtKB-KW"/>
</dbReference>
<evidence type="ECO:0000256" key="8">
    <source>
        <dbReference type="ARBA" id="ARBA00022982"/>
    </source>
</evidence>
<comment type="caution">
    <text evidence="19">The sequence shown here is derived from an EMBL/GenBank/DDBJ whole genome shotgun (WGS) entry which is preliminary data.</text>
</comment>
<feature type="transmembrane region" description="Helical" evidence="17">
    <location>
        <begin position="89"/>
        <end position="109"/>
    </location>
</feature>
<dbReference type="PANTHER" id="PTHR30598">
    <property type="entry name" value="NITRATE REDUCTASE PRIVATE CHAPERONE, REDOX ENZYME MATURATION PROTEIN REMP FAMILY"/>
    <property type="match status" value="1"/>
</dbReference>
<evidence type="ECO:0000256" key="15">
    <source>
        <dbReference type="ARBA" id="ARBA00063882"/>
    </source>
</evidence>
<feature type="binding site" description="axial binding residue" evidence="16">
    <location>
        <position position="216"/>
    </location>
    <ligand>
        <name>heme b</name>
        <dbReference type="ChEBI" id="CHEBI:60344"/>
        <label>1</label>
    </ligand>
    <ligandPart>
        <name>Fe</name>
        <dbReference type="ChEBI" id="CHEBI:18248"/>
    </ligandPart>
</feature>
<keyword evidence="10" id="KW-0560">Oxidoreductase</keyword>
<dbReference type="Proteomes" id="UP000295531">
    <property type="component" value="Unassembled WGS sequence"/>
</dbReference>
<evidence type="ECO:0000256" key="4">
    <source>
        <dbReference type="ARBA" id="ARBA00022475"/>
    </source>
</evidence>
<dbReference type="GO" id="GO:0042128">
    <property type="term" value="P:nitrate assimilation"/>
    <property type="evidence" value="ECO:0007669"/>
    <property type="project" value="UniProtKB-KW"/>
</dbReference>
<dbReference type="PANTHER" id="PTHR30598:SF3">
    <property type="entry name" value="RESPIRATORY NITRATE REDUCTASE 1 GAMMA CHAIN"/>
    <property type="match status" value="1"/>
</dbReference>
<dbReference type="GO" id="GO:0019645">
    <property type="term" value="P:anaerobic electron transport chain"/>
    <property type="evidence" value="ECO:0007669"/>
    <property type="project" value="UniProtKB-ARBA"/>
</dbReference>
<keyword evidence="7" id="KW-0479">Metal-binding</keyword>
<evidence type="ECO:0000256" key="12">
    <source>
        <dbReference type="ARBA" id="ARBA00023063"/>
    </source>
</evidence>
<keyword evidence="20" id="KW-1185">Reference proteome</keyword>
<evidence type="ECO:0000256" key="17">
    <source>
        <dbReference type="SAM" id="Phobius"/>
    </source>
</evidence>
<evidence type="ECO:0000256" key="16">
    <source>
        <dbReference type="PIRSR" id="PIRSR603816-1"/>
    </source>
</evidence>
<dbReference type="GO" id="GO:0009055">
    <property type="term" value="F:electron transfer activity"/>
    <property type="evidence" value="ECO:0007669"/>
    <property type="project" value="TreeGrafter"/>
</dbReference>
<dbReference type="RefSeq" id="WP_133539910.1">
    <property type="nucleotide sequence ID" value="NZ_SNXI01000010.1"/>
</dbReference>
<name>A0A4R6P4V9_9GAMM</name>
<evidence type="ECO:0000256" key="13">
    <source>
        <dbReference type="ARBA" id="ARBA00023136"/>
    </source>
</evidence>
<dbReference type="FunFam" id="1.20.950.20:FF:000001">
    <property type="entry name" value="Respiratory nitrate reductase subunit gamma"/>
    <property type="match status" value="1"/>
</dbReference>
<keyword evidence="8" id="KW-0249">Electron transport</keyword>
<dbReference type="GO" id="GO:0160182">
    <property type="term" value="F:nitrate reductase (quinone) activity"/>
    <property type="evidence" value="ECO:0007669"/>
    <property type="project" value="UniProtKB-EC"/>
</dbReference>
<feature type="binding site" description="axial binding residue" evidence="16">
    <location>
        <position position="56"/>
    </location>
    <ligand>
        <name>heme b</name>
        <dbReference type="ChEBI" id="CHEBI:60344"/>
        <label>1</label>
    </ligand>
    <ligandPart>
        <name>Fe</name>
        <dbReference type="ChEBI" id="CHEBI:18248"/>
    </ligandPart>
</feature>
<feature type="transmembrane region" description="Helical" evidence="17">
    <location>
        <begin position="6"/>
        <end position="26"/>
    </location>
</feature>
<comment type="catalytic activity">
    <reaction evidence="14">
        <text>nitrate + a quinol = a quinone + nitrite + H2O</text>
        <dbReference type="Rhea" id="RHEA:56144"/>
        <dbReference type="ChEBI" id="CHEBI:15377"/>
        <dbReference type="ChEBI" id="CHEBI:16301"/>
        <dbReference type="ChEBI" id="CHEBI:17632"/>
        <dbReference type="ChEBI" id="CHEBI:24646"/>
        <dbReference type="ChEBI" id="CHEBI:132124"/>
        <dbReference type="EC" id="1.7.5.1"/>
    </reaction>
</comment>
<dbReference type="EC" id="1.7.5.1" evidence="2"/>
<dbReference type="GO" id="GO:0020037">
    <property type="term" value="F:heme binding"/>
    <property type="evidence" value="ECO:0007669"/>
    <property type="project" value="TreeGrafter"/>
</dbReference>
<dbReference type="SUPFAM" id="SSF103501">
    <property type="entry name" value="Respiratory nitrate reductase 1 gamma chain"/>
    <property type="match status" value="1"/>
</dbReference>
<feature type="binding site" description="axial binding residue" evidence="16">
    <location>
        <position position="198"/>
    </location>
    <ligand>
        <name>heme b</name>
        <dbReference type="ChEBI" id="CHEBI:60344"/>
        <label>1</label>
    </ligand>
    <ligandPart>
        <name>Fe</name>
        <dbReference type="ChEBI" id="CHEBI:18248"/>
    </ligandPart>
</feature>
<proteinExistence type="predicted"/>
<dbReference type="InterPro" id="IPR023234">
    <property type="entry name" value="NarG-like_domain"/>
</dbReference>
<evidence type="ECO:0000256" key="1">
    <source>
        <dbReference type="ARBA" id="ARBA00004651"/>
    </source>
</evidence>
<dbReference type="Pfam" id="PF02665">
    <property type="entry name" value="Nitrate_red_gam"/>
    <property type="match status" value="1"/>
</dbReference>
<keyword evidence="9 17" id="KW-1133">Transmembrane helix</keyword>
<keyword evidence="12" id="KW-0534">Nitrate assimilation</keyword>
<comment type="subunit">
    <text evidence="15">Dimer of heterotrimers each composed of an alpha, a beta and a gamma chain. Alpha and beta are catalytic chains; gamma chains are involved in binding the enzyme complex to the cytoplasmic membrane.</text>
</comment>
<evidence type="ECO:0000313" key="19">
    <source>
        <dbReference type="EMBL" id="TDP32143.1"/>
    </source>
</evidence>
<evidence type="ECO:0000256" key="7">
    <source>
        <dbReference type="ARBA" id="ARBA00022723"/>
    </source>
</evidence>
<dbReference type="GO" id="GO:0009325">
    <property type="term" value="C:nitrate reductase complex"/>
    <property type="evidence" value="ECO:0007669"/>
    <property type="project" value="InterPro"/>
</dbReference>
<keyword evidence="4" id="KW-1003">Cell membrane</keyword>
<feature type="domain" description="NarG-like" evidence="18">
    <location>
        <begin position="5"/>
        <end position="235"/>
    </location>
</feature>
<dbReference type="NCBIfam" id="TIGR00351">
    <property type="entry name" value="narI"/>
    <property type="match status" value="1"/>
</dbReference>
<dbReference type="EMBL" id="SNXI01000010">
    <property type="protein sequence ID" value="TDP32143.1"/>
    <property type="molecule type" value="Genomic_DNA"/>
</dbReference>
<evidence type="ECO:0000256" key="2">
    <source>
        <dbReference type="ARBA" id="ARBA00012500"/>
    </source>
</evidence>
<comment type="subcellular location">
    <subcellularLocation>
        <location evidence="1">Cell membrane</location>
        <topology evidence="1">Multi-pass membrane protein</topology>
    </subcellularLocation>
</comment>
<protein>
    <recommendedName>
        <fullName evidence="2">nitrate reductase (quinone)</fullName>
        <ecNumber evidence="2">1.7.5.1</ecNumber>
    </recommendedName>
</protein>
<reference evidence="19 20" key="1">
    <citation type="submission" date="2019-03" db="EMBL/GenBank/DDBJ databases">
        <title>Freshwater and sediment microbial communities from various areas in North America, analyzing microbe dynamics in response to fracking.</title>
        <authorList>
            <person name="Lamendella R."/>
        </authorList>
    </citation>
    <scope>NUCLEOTIDE SEQUENCE [LARGE SCALE GENOMIC DNA]</scope>
    <source>
        <strain evidence="19 20">18_TX</strain>
    </source>
</reference>
<evidence type="ECO:0000256" key="5">
    <source>
        <dbReference type="ARBA" id="ARBA00022617"/>
    </source>
</evidence>
<dbReference type="Gene3D" id="1.20.950.20">
    <property type="entry name" value="Transmembrane di-heme cytochromes, Chain C"/>
    <property type="match status" value="1"/>
</dbReference>
<evidence type="ECO:0000256" key="10">
    <source>
        <dbReference type="ARBA" id="ARBA00023002"/>
    </source>
</evidence>
<keyword evidence="11 16" id="KW-0408">Iron</keyword>
<gene>
    <name evidence="19" type="ORF">DEU29_1102</name>
</gene>
<evidence type="ECO:0000313" key="20">
    <source>
        <dbReference type="Proteomes" id="UP000295531"/>
    </source>
</evidence>
<evidence type="ECO:0000256" key="11">
    <source>
        <dbReference type="ARBA" id="ARBA00023004"/>
    </source>
</evidence>
<evidence type="ECO:0000259" key="18">
    <source>
        <dbReference type="Pfam" id="PF02665"/>
    </source>
</evidence>
<dbReference type="InterPro" id="IPR051936">
    <property type="entry name" value="Heme-iron_electron_transfer"/>
</dbReference>
<dbReference type="AlphaFoldDB" id="A0A4R6P4V9"/>
<evidence type="ECO:0000256" key="6">
    <source>
        <dbReference type="ARBA" id="ARBA00022692"/>
    </source>
</evidence>
<feature type="transmembrane region" description="Helical" evidence="17">
    <location>
        <begin position="193"/>
        <end position="211"/>
    </location>
</feature>
<dbReference type="GO" id="GO:0005886">
    <property type="term" value="C:plasma membrane"/>
    <property type="evidence" value="ECO:0007669"/>
    <property type="project" value="UniProtKB-SubCell"/>
</dbReference>
<evidence type="ECO:0000256" key="14">
    <source>
        <dbReference type="ARBA" id="ARBA00048294"/>
    </source>
</evidence>
<keyword evidence="6 17" id="KW-0812">Transmembrane</keyword>
<feature type="transmembrane region" description="Helical" evidence="17">
    <location>
        <begin position="129"/>
        <end position="149"/>
    </location>
</feature>
<feature type="transmembrane region" description="Helical" evidence="17">
    <location>
        <begin position="51"/>
        <end position="69"/>
    </location>
</feature>
<keyword evidence="5 16" id="KW-0349">Heme</keyword>
<evidence type="ECO:0000256" key="9">
    <source>
        <dbReference type="ARBA" id="ARBA00022989"/>
    </source>
</evidence>